<dbReference type="PROSITE" id="PS50055">
    <property type="entry name" value="TYR_PHOSPHATASE_PTP"/>
    <property type="match status" value="1"/>
</dbReference>
<keyword evidence="3" id="KW-1185">Reference proteome</keyword>
<dbReference type="InterPro" id="IPR029021">
    <property type="entry name" value="Prot-tyrosine_phosphatase-like"/>
</dbReference>
<evidence type="ECO:0000313" key="3">
    <source>
        <dbReference type="Proteomes" id="UP001608902"/>
    </source>
</evidence>
<dbReference type="InterPro" id="IPR000242">
    <property type="entry name" value="PTP_cat"/>
</dbReference>
<organism evidence="2 3">
    <name type="scientific">Gnathostoma spinigerum</name>
    <dbReference type="NCBI Taxonomy" id="75299"/>
    <lineage>
        <taxon>Eukaryota</taxon>
        <taxon>Metazoa</taxon>
        <taxon>Ecdysozoa</taxon>
        <taxon>Nematoda</taxon>
        <taxon>Chromadorea</taxon>
        <taxon>Rhabditida</taxon>
        <taxon>Spirurina</taxon>
        <taxon>Gnathostomatomorpha</taxon>
        <taxon>Gnathostomatoidea</taxon>
        <taxon>Gnathostomatidae</taxon>
        <taxon>Gnathostoma</taxon>
    </lineage>
</organism>
<dbReference type="Proteomes" id="UP001608902">
    <property type="component" value="Unassembled WGS sequence"/>
</dbReference>
<reference evidence="2 3" key="1">
    <citation type="submission" date="2024-08" db="EMBL/GenBank/DDBJ databases">
        <title>Gnathostoma spinigerum genome.</title>
        <authorList>
            <person name="Gonzalez-Bertolin B."/>
            <person name="Monzon S."/>
            <person name="Zaballos A."/>
            <person name="Jimenez P."/>
            <person name="Dekumyoy P."/>
            <person name="Varona S."/>
            <person name="Cuesta I."/>
            <person name="Sumanam S."/>
            <person name="Adisakwattana P."/>
            <person name="Gasser R.B."/>
            <person name="Hernandez-Gonzalez A."/>
            <person name="Young N.D."/>
            <person name="Perteguer M.J."/>
        </authorList>
    </citation>
    <scope>NUCLEOTIDE SEQUENCE [LARGE SCALE GENOMIC DNA]</scope>
    <source>
        <strain evidence="2">AL3</strain>
        <tissue evidence="2">Liver</tissue>
    </source>
</reference>
<gene>
    <name evidence="2" type="ORF">AB6A40_003326</name>
</gene>
<dbReference type="AlphaFoldDB" id="A0ABD6EBJ3"/>
<proteinExistence type="predicted"/>
<feature type="domain" description="Tyrosine-protein phosphatase" evidence="1">
    <location>
        <begin position="31"/>
        <end position="89"/>
    </location>
</feature>
<dbReference type="Pfam" id="PF00102">
    <property type="entry name" value="Y_phosphatase"/>
    <property type="match status" value="1"/>
</dbReference>
<dbReference type="EMBL" id="JBGFUD010001680">
    <property type="protein sequence ID" value="MFH4976617.1"/>
    <property type="molecule type" value="Genomic_DNA"/>
</dbReference>
<dbReference type="SUPFAM" id="SSF52799">
    <property type="entry name" value="(Phosphotyrosine protein) phosphatases II"/>
    <property type="match status" value="1"/>
</dbReference>
<evidence type="ECO:0000313" key="2">
    <source>
        <dbReference type="EMBL" id="MFH4976617.1"/>
    </source>
</evidence>
<accession>A0ABD6EBJ3</accession>
<sequence>MFKVGVAGISQEYNSKIKHYVAPNITTNAFQKNMDKNRYKDVLCIDQTRVVLEGGNDYIHANYVRGPPLTNTFICTQVSDPIVYIKFDFLCCPFRII</sequence>
<comment type="caution">
    <text evidence="2">The sequence shown here is derived from an EMBL/GenBank/DDBJ whole genome shotgun (WGS) entry which is preliminary data.</text>
</comment>
<name>A0ABD6EBJ3_9BILA</name>
<evidence type="ECO:0000259" key="1">
    <source>
        <dbReference type="PROSITE" id="PS50055"/>
    </source>
</evidence>
<dbReference type="Gene3D" id="3.90.190.10">
    <property type="entry name" value="Protein tyrosine phosphatase superfamily"/>
    <property type="match status" value="1"/>
</dbReference>
<dbReference type="PANTHER" id="PTHR46163">
    <property type="entry name" value="TYROSINE-PROTEIN PHOSPHATASE-RELATED"/>
    <property type="match status" value="1"/>
</dbReference>
<protein>
    <recommendedName>
        <fullName evidence="1">Tyrosine-protein phosphatase domain-containing protein</fullName>
    </recommendedName>
</protein>
<dbReference type="InterPro" id="IPR052782">
    <property type="entry name" value="Oocyte-zygote_transition_reg"/>
</dbReference>